<dbReference type="InterPro" id="IPR037013">
    <property type="entry name" value="GSH-S_sub-bd_sf"/>
</dbReference>
<evidence type="ECO:0000256" key="9">
    <source>
        <dbReference type="ARBA" id="ARBA00022723"/>
    </source>
</evidence>
<keyword evidence="10" id="KW-0547">Nucleotide-binding</keyword>
<comment type="caution">
    <text evidence="16">The sequence shown here is derived from an EMBL/GenBank/DDBJ whole genome shotgun (WGS) entry which is preliminary data.</text>
</comment>
<dbReference type="EMBL" id="JAVRJZ010000005">
    <property type="protein sequence ID" value="KAK2722310.1"/>
    <property type="molecule type" value="Genomic_DNA"/>
</dbReference>
<gene>
    <name evidence="16" type="ORF">QYM36_002740</name>
</gene>
<evidence type="ECO:0000256" key="2">
    <source>
        <dbReference type="ARBA" id="ARBA00004965"/>
    </source>
</evidence>
<dbReference type="PANTHER" id="PTHR11130:SF0">
    <property type="entry name" value="GLUTATHIONE SYNTHETASE"/>
    <property type="match status" value="1"/>
</dbReference>
<dbReference type="EC" id="6.3.2.3" evidence="5"/>
<evidence type="ECO:0000256" key="13">
    <source>
        <dbReference type="ARBA" id="ARBA00030403"/>
    </source>
</evidence>
<comment type="subunit">
    <text evidence="4">Homodimer.</text>
</comment>
<evidence type="ECO:0000256" key="3">
    <source>
        <dbReference type="ARBA" id="ARBA00010385"/>
    </source>
</evidence>
<organism evidence="16 17">
    <name type="scientific">Artemia franciscana</name>
    <name type="common">Brine shrimp</name>
    <name type="synonym">Artemia sanfranciscana</name>
    <dbReference type="NCBI Taxonomy" id="6661"/>
    <lineage>
        <taxon>Eukaryota</taxon>
        <taxon>Metazoa</taxon>
        <taxon>Ecdysozoa</taxon>
        <taxon>Arthropoda</taxon>
        <taxon>Crustacea</taxon>
        <taxon>Branchiopoda</taxon>
        <taxon>Anostraca</taxon>
        <taxon>Artemiidae</taxon>
        <taxon>Artemia</taxon>
    </lineage>
</organism>
<dbReference type="GO" id="GO:0005524">
    <property type="term" value="F:ATP binding"/>
    <property type="evidence" value="ECO:0007669"/>
    <property type="project" value="UniProtKB-KW"/>
</dbReference>
<keyword evidence="11" id="KW-0067">ATP-binding</keyword>
<proteinExistence type="inferred from homology"/>
<dbReference type="InterPro" id="IPR016185">
    <property type="entry name" value="PreATP-grasp_dom_sf"/>
</dbReference>
<comment type="cofactor">
    <cofactor evidence="1">
        <name>Mg(2+)</name>
        <dbReference type="ChEBI" id="CHEBI:18420"/>
    </cofactor>
</comment>
<dbReference type="PANTHER" id="PTHR11130">
    <property type="entry name" value="GLUTATHIONE SYNTHETASE"/>
    <property type="match status" value="1"/>
</dbReference>
<dbReference type="InterPro" id="IPR004887">
    <property type="entry name" value="GSH_synth_subst-bd"/>
</dbReference>
<evidence type="ECO:0000256" key="12">
    <source>
        <dbReference type="ARBA" id="ARBA00022842"/>
    </source>
</evidence>
<dbReference type="Gene3D" id="3.30.1490.80">
    <property type="match status" value="1"/>
</dbReference>
<comment type="catalytic activity">
    <reaction evidence="14">
        <text>gamma-L-glutamyl-L-cysteine + glycine + ATP = glutathione + ADP + phosphate + H(+)</text>
        <dbReference type="Rhea" id="RHEA:13557"/>
        <dbReference type="ChEBI" id="CHEBI:15378"/>
        <dbReference type="ChEBI" id="CHEBI:30616"/>
        <dbReference type="ChEBI" id="CHEBI:43474"/>
        <dbReference type="ChEBI" id="CHEBI:57305"/>
        <dbReference type="ChEBI" id="CHEBI:57925"/>
        <dbReference type="ChEBI" id="CHEBI:58173"/>
        <dbReference type="ChEBI" id="CHEBI:456216"/>
        <dbReference type="EC" id="6.3.2.3"/>
    </reaction>
    <physiologicalReaction direction="left-to-right" evidence="14">
        <dbReference type="Rhea" id="RHEA:13558"/>
    </physiologicalReaction>
</comment>
<feature type="non-terminal residue" evidence="16">
    <location>
        <position position="1"/>
    </location>
</feature>
<dbReference type="SUPFAM" id="SSF52440">
    <property type="entry name" value="PreATP-grasp domain"/>
    <property type="match status" value="1"/>
</dbReference>
<evidence type="ECO:0000256" key="11">
    <source>
        <dbReference type="ARBA" id="ARBA00022840"/>
    </source>
</evidence>
<keyword evidence="9" id="KW-0479">Metal-binding</keyword>
<keyword evidence="8" id="KW-0317">Glutathione biosynthesis</keyword>
<dbReference type="FunFam" id="3.40.50.1760:FF:000001">
    <property type="entry name" value="Glutathione synthetase"/>
    <property type="match status" value="1"/>
</dbReference>
<keyword evidence="12" id="KW-0460">Magnesium</keyword>
<dbReference type="Proteomes" id="UP001187531">
    <property type="component" value="Unassembled WGS sequence"/>
</dbReference>
<evidence type="ECO:0000259" key="15">
    <source>
        <dbReference type="Pfam" id="PF03199"/>
    </source>
</evidence>
<dbReference type="Pfam" id="PF03917">
    <property type="entry name" value="GSH_synth_ATP"/>
    <property type="match status" value="2"/>
</dbReference>
<keyword evidence="7" id="KW-0436">Ligase</keyword>
<evidence type="ECO:0000313" key="17">
    <source>
        <dbReference type="Proteomes" id="UP001187531"/>
    </source>
</evidence>
<dbReference type="Gene3D" id="3.40.50.1760">
    <property type="entry name" value="Glutathione synthase, substrate-binding domain superfamily, eukaryotic"/>
    <property type="match status" value="1"/>
</dbReference>
<dbReference type="SUPFAM" id="SSF56059">
    <property type="entry name" value="Glutathione synthetase ATP-binding domain-like"/>
    <property type="match status" value="1"/>
</dbReference>
<dbReference type="GO" id="GO:0004363">
    <property type="term" value="F:glutathione synthase activity"/>
    <property type="evidence" value="ECO:0007669"/>
    <property type="project" value="UniProtKB-EC"/>
</dbReference>
<dbReference type="GO" id="GO:0005829">
    <property type="term" value="C:cytosol"/>
    <property type="evidence" value="ECO:0007669"/>
    <property type="project" value="TreeGrafter"/>
</dbReference>
<sequence length="668" mass="76920">MEKIIGKEDPDEEAVSRMAAKVKRLTNKDQQEPYNQPFSLVEIEDIIRYLPNTAPGADMVYPQLVKNLPQEWVEVLLEIINIAWKSGCFPKVWKAGLAVMIPKPGKDTSKIENHRFITLLPVLGKVYERLVKKRLNWEVEKRKILKDVQCGFRRNKSTIDNLVCFQRDAAYTLQNGLVMIAVFLDVDGLCFLTMKQTDEEQIEKEAKVKNPLLNYLPQNSQEMVDLALKCKDWATMHGACMRSKINFSRDQLQYAPFAMLPSPFPRDLFEKACRLQPLINELMFSVAINDEFLLKTLERLVDVDPFLARLLRIYRTVLSEGVGQDIFLGLIRSDYMIEKSQNGEYKLSMVEVNTIAAGFGWMGPVSGMIHKINDLANYVENELLNRIKLNYFAIQQEESTEVTNPTVLFVYVRYLHMNIVPEEVLFAKLWKTYTTGEEIFDMINEYFEKNGINWSYCVGAKSMTGTFVLSELDADEHIPKLPVNNALEAITDGMHEAWMHYQSSYKAPSSVIMIIVEDVSYNICDQRFHEFELAKKNPKVRTIRRTLTQVGEQGWLDNSDSKSRLKIGETEVAVIYFRCGYAPEQYPTEKEWEARLLIERSLAIKCPSIRCHLAGSKKIQQILSKEGMIDTFLQSQTEDKESNEKSKKRKDDILALCDTFTGLYSLDL</sequence>
<keyword evidence="17" id="KW-1185">Reference proteome</keyword>
<dbReference type="InterPro" id="IPR014049">
    <property type="entry name" value="Glutathione_synthase_N_euk"/>
</dbReference>
<reference evidence="16" key="1">
    <citation type="submission" date="2023-07" db="EMBL/GenBank/DDBJ databases">
        <title>Chromosome-level genome assembly of Artemia franciscana.</title>
        <authorList>
            <person name="Jo E."/>
        </authorList>
    </citation>
    <scope>NUCLEOTIDE SEQUENCE</scope>
    <source>
        <tissue evidence="16">Whole body</tissue>
    </source>
</reference>
<evidence type="ECO:0000256" key="14">
    <source>
        <dbReference type="ARBA" id="ARBA00048871"/>
    </source>
</evidence>
<comment type="similarity">
    <text evidence="3">Belongs to the eukaryotic GSH synthase family.</text>
</comment>
<feature type="domain" description="Glutathione synthase substrate-binding" evidence="15">
    <location>
        <begin position="511"/>
        <end position="614"/>
    </location>
</feature>
<dbReference type="Gene3D" id="3.30.470.20">
    <property type="entry name" value="ATP-grasp fold, B domain"/>
    <property type="match status" value="1"/>
</dbReference>
<comment type="pathway">
    <text evidence="2">Sulfur metabolism; glutathione biosynthesis; glutathione from L-cysteine and L-glutamate: step 2/2.</text>
</comment>
<dbReference type="GO" id="GO:0043295">
    <property type="term" value="F:glutathione binding"/>
    <property type="evidence" value="ECO:0007669"/>
    <property type="project" value="TreeGrafter"/>
</dbReference>
<evidence type="ECO:0000256" key="6">
    <source>
        <dbReference type="ARBA" id="ARBA00020821"/>
    </source>
</evidence>
<dbReference type="AlphaFoldDB" id="A0AA88LHW5"/>
<evidence type="ECO:0000256" key="5">
    <source>
        <dbReference type="ARBA" id="ARBA00012214"/>
    </source>
</evidence>
<evidence type="ECO:0000256" key="7">
    <source>
        <dbReference type="ARBA" id="ARBA00022598"/>
    </source>
</evidence>
<evidence type="ECO:0000313" key="16">
    <source>
        <dbReference type="EMBL" id="KAK2722310.1"/>
    </source>
</evidence>
<evidence type="ECO:0000256" key="4">
    <source>
        <dbReference type="ARBA" id="ARBA00011738"/>
    </source>
</evidence>
<evidence type="ECO:0000256" key="10">
    <source>
        <dbReference type="ARBA" id="ARBA00022741"/>
    </source>
</evidence>
<evidence type="ECO:0000256" key="8">
    <source>
        <dbReference type="ARBA" id="ARBA00022684"/>
    </source>
</evidence>
<evidence type="ECO:0000256" key="1">
    <source>
        <dbReference type="ARBA" id="ARBA00001946"/>
    </source>
</evidence>
<dbReference type="GO" id="GO:0046872">
    <property type="term" value="F:metal ion binding"/>
    <property type="evidence" value="ECO:0007669"/>
    <property type="project" value="UniProtKB-KW"/>
</dbReference>
<accession>A0AA88LHW5</accession>
<name>A0AA88LHW5_ARTSF</name>
<dbReference type="InterPro" id="IPR005615">
    <property type="entry name" value="Glutathione_synthase"/>
</dbReference>
<dbReference type="Pfam" id="PF03199">
    <property type="entry name" value="GSH_synthase"/>
    <property type="match status" value="1"/>
</dbReference>
<protein>
    <recommendedName>
        <fullName evidence="6">Glutathione synthetase</fullName>
        <ecNumber evidence="5">6.3.2.3</ecNumber>
    </recommendedName>
    <alternativeName>
        <fullName evidence="13">Glutathione synthase</fullName>
    </alternativeName>
</protein>